<dbReference type="Pfam" id="PF07719">
    <property type="entry name" value="TPR_2"/>
    <property type="match status" value="1"/>
</dbReference>
<sequence length="385" mass="43420">MKNLIYILCFLSFIKVNAQDAVLDTLVDIGGYKMHFSILKGNDNVILFESGAGDDGSVWEGMGLTVHEITGATVISYDRSGFGKSELNPNHKKDDQFGILNGVIELELALEKIGYFDNLILVSHSYGGFYTTLFSSRNPDKVLFNVRVDANLANQYTEEILVKAEQDNSVHQLKDIHLGQYYLGINFANTVRLMWNTEYPSSIPAIDLVSPIQRHHTDKEWELLLQTHQDFVDTQTNRTGIIANGSGHYIFLDNPGLVINAIVKAYCLTLSDSIEVAGILERALNNSMEQLISLKSEEYNSRITDTYSIRQGYALMKNDELSKAEKVLQLSTELYPNSSSAYEYYGKVLLLLERKQDAIEALEKSIELDPKNVSAQRELRRIKNE</sequence>
<dbReference type="Proteomes" id="UP000468443">
    <property type="component" value="Unassembled WGS sequence"/>
</dbReference>
<evidence type="ECO:0000256" key="4">
    <source>
        <dbReference type="SAM" id="SignalP"/>
    </source>
</evidence>
<feature type="chain" id="PRO_5027055028" evidence="4">
    <location>
        <begin position="19"/>
        <end position="385"/>
    </location>
</feature>
<proteinExistence type="predicted"/>
<feature type="domain" description="AB hydrolase-1" evidence="5">
    <location>
        <begin position="45"/>
        <end position="142"/>
    </location>
</feature>
<dbReference type="Pfam" id="PF00561">
    <property type="entry name" value="Abhydrolase_1"/>
    <property type="match status" value="1"/>
</dbReference>
<gene>
    <name evidence="6" type="ORF">GWK09_07900</name>
</gene>
<dbReference type="SUPFAM" id="SSF48452">
    <property type="entry name" value="TPR-like"/>
    <property type="match status" value="1"/>
</dbReference>
<feature type="signal peptide" evidence="4">
    <location>
        <begin position="1"/>
        <end position="18"/>
    </location>
</feature>
<accession>A0A6P0UJQ0</accession>
<dbReference type="AlphaFoldDB" id="A0A6P0UJQ0"/>
<evidence type="ECO:0000313" key="6">
    <source>
        <dbReference type="EMBL" id="NER10436.1"/>
    </source>
</evidence>
<evidence type="ECO:0000256" key="2">
    <source>
        <dbReference type="ARBA" id="ARBA00022803"/>
    </source>
</evidence>
<evidence type="ECO:0000256" key="3">
    <source>
        <dbReference type="PROSITE-ProRule" id="PRU00339"/>
    </source>
</evidence>
<dbReference type="InterPro" id="IPR029058">
    <property type="entry name" value="AB_hydrolase_fold"/>
</dbReference>
<reference evidence="6 7" key="1">
    <citation type="submission" date="2020-01" db="EMBL/GenBank/DDBJ databases">
        <title>Muriicola jejuensis KCTC 22299.</title>
        <authorList>
            <person name="Wang G."/>
        </authorList>
    </citation>
    <scope>NUCLEOTIDE SEQUENCE [LARGE SCALE GENOMIC DNA]</scope>
    <source>
        <strain evidence="6 7">KCTC 22299</strain>
    </source>
</reference>
<dbReference type="Gene3D" id="3.40.50.1820">
    <property type="entry name" value="alpha/beta hydrolase"/>
    <property type="match status" value="1"/>
</dbReference>
<dbReference type="InterPro" id="IPR011990">
    <property type="entry name" value="TPR-like_helical_dom_sf"/>
</dbReference>
<keyword evidence="6" id="KW-0378">Hydrolase</keyword>
<dbReference type="PROSITE" id="PS50005">
    <property type="entry name" value="TPR"/>
    <property type="match status" value="1"/>
</dbReference>
<evidence type="ECO:0000256" key="1">
    <source>
        <dbReference type="ARBA" id="ARBA00022737"/>
    </source>
</evidence>
<comment type="caution">
    <text evidence="6">The sequence shown here is derived from an EMBL/GenBank/DDBJ whole genome shotgun (WGS) entry which is preliminary data.</text>
</comment>
<dbReference type="Gene3D" id="1.25.40.10">
    <property type="entry name" value="Tetratricopeptide repeat domain"/>
    <property type="match status" value="1"/>
</dbReference>
<keyword evidence="1" id="KW-0677">Repeat</keyword>
<dbReference type="GO" id="GO:0016787">
    <property type="term" value="F:hydrolase activity"/>
    <property type="evidence" value="ECO:0007669"/>
    <property type="project" value="UniProtKB-KW"/>
</dbReference>
<name>A0A6P0UJQ0_9FLAO</name>
<dbReference type="SUPFAM" id="SSF53474">
    <property type="entry name" value="alpha/beta-Hydrolases"/>
    <property type="match status" value="1"/>
</dbReference>
<dbReference type="InterPro" id="IPR013105">
    <property type="entry name" value="TPR_2"/>
</dbReference>
<dbReference type="RefSeq" id="WP_163692440.1">
    <property type="nucleotide sequence ID" value="NZ_FXTW01000001.1"/>
</dbReference>
<protein>
    <submittedName>
        <fullName evidence="6">Alpha/beta fold hydrolase</fullName>
    </submittedName>
</protein>
<organism evidence="6 7">
    <name type="scientific">Muriicola jejuensis</name>
    <dbReference type="NCBI Taxonomy" id="504488"/>
    <lineage>
        <taxon>Bacteria</taxon>
        <taxon>Pseudomonadati</taxon>
        <taxon>Bacteroidota</taxon>
        <taxon>Flavobacteriia</taxon>
        <taxon>Flavobacteriales</taxon>
        <taxon>Flavobacteriaceae</taxon>
        <taxon>Muriicola</taxon>
    </lineage>
</organism>
<evidence type="ECO:0000259" key="5">
    <source>
        <dbReference type="Pfam" id="PF00561"/>
    </source>
</evidence>
<keyword evidence="4" id="KW-0732">Signal</keyword>
<evidence type="ECO:0000313" key="7">
    <source>
        <dbReference type="Proteomes" id="UP000468443"/>
    </source>
</evidence>
<keyword evidence="2 3" id="KW-0802">TPR repeat</keyword>
<dbReference type="InterPro" id="IPR000073">
    <property type="entry name" value="AB_hydrolase_1"/>
</dbReference>
<feature type="repeat" description="TPR" evidence="3">
    <location>
        <begin position="339"/>
        <end position="372"/>
    </location>
</feature>
<dbReference type="EMBL" id="JAABOP010000001">
    <property type="protein sequence ID" value="NER10436.1"/>
    <property type="molecule type" value="Genomic_DNA"/>
</dbReference>
<dbReference type="SMART" id="SM00028">
    <property type="entry name" value="TPR"/>
    <property type="match status" value="2"/>
</dbReference>
<dbReference type="InterPro" id="IPR019734">
    <property type="entry name" value="TPR_rpt"/>
</dbReference>
<keyword evidence="7" id="KW-1185">Reference proteome</keyword>